<evidence type="ECO:0000256" key="4">
    <source>
        <dbReference type="ARBA" id="ARBA00023136"/>
    </source>
</evidence>
<dbReference type="PANTHER" id="PTHR30371:SF0">
    <property type="entry name" value="SEC-INDEPENDENT PROTEIN TRANSLOCASE PROTEIN TATC, CHLOROPLASTIC-RELATED"/>
    <property type="match status" value="1"/>
</dbReference>
<keyword evidence="4 5" id="KW-0472">Membrane</keyword>
<dbReference type="GO" id="GO:0033281">
    <property type="term" value="C:TAT protein transport complex"/>
    <property type="evidence" value="ECO:0007669"/>
    <property type="project" value="UniProtKB-UniRule"/>
</dbReference>
<feature type="transmembrane region" description="Helical" evidence="5">
    <location>
        <begin position="185"/>
        <end position="212"/>
    </location>
</feature>
<protein>
    <recommendedName>
        <fullName evidence="5">Sec-independent protein translocase protein TatC</fullName>
    </recommendedName>
</protein>
<evidence type="ECO:0000313" key="6">
    <source>
        <dbReference type="EMBL" id="ADX67353.1"/>
    </source>
</evidence>
<dbReference type="AlphaFoldDB" id="F0P006"/>
<keyword evidence="5" id="KW-0811">Translocation</keyword>
<comment type="function">
    <text evidence="5">Part of the twin-arginine translocation (Tat) system that transports large folded proteins containing a characteristic twin-arginine motif in their signal peptide across membranes.</text>
</comment>
<keyword evidence="7" id="KW-1185">Reference proteome</keyword>
<reference evidence="7" key="2">
    <citation type="journal article" date="2011" name="Stand. Genomic Sci.">
        <title>Complete genome sequence of Weeksella virosa type strain (9751T).</title>
        <authorList>
            <person name="Lang E."/>
            <person name="Teshima H."/>
            <person name="Lucas S."/>
            <person name="Lapidus A."/>
            <person name="Hammon N."/>
            <person name="Deshpande S."/>
            <person name="Nolan M."/>
            <person name="Cheng J."/>
            <person name="Pitluck S."/>
            <person name="Liolios K."/>
            <person name="Pagani I."/>
            <person name="Mikhailova N."/>
            <person name="Ivanova N."/>
            <person name="Mavromatis K."/>
            <person name="Pati A."/>
            <person name="Tapia R."/>
            <person name="Han C."/>
            <person name="Goodwin L."/>
            <person name="Chen A."/>
            <person name="Palaniappan K."/>
            <person name="Land M."/>
            <person name="Hauser L."/>
            <person name="Chang Y."/>
            <person name="Jeffries C."/>
            <person name="Brambilla E."/>
            <person name="Kopitz M."/>
            <person name="Rohde M."/>
            <person name="Goker M."/>
            <person name="Tindall B."/>
            <person name="Detter J."/>
            <person name="Woyke T."/>
            <person name="Bristow J."/>
            <person name="Eisen J."/>
            <person name="Markowitz V."/>
            <person name="Hugenholtz P."/>
            <person name="Klenk H."/>
            <person name="Kyrpides N."/>
        </authorList>
    </citation>
    <scope>NUCLEOTIDE SEQUENCE [LARGE SCALE GENOMIC DNA]</scope>
    <source>
        <strain evidence="7">ATCC 43766 / DSM 16922 / JCM 21250 / NBRC 16016 / NCTC 11634 / CL345/78</strain>
    </source>
</reference>
<comment type="similarity">
    <text evidence="5">Belongs to the TatC family.</text>
</comment>
<reference evidence="6 7" key="1">
    <citation type="journal article" date="2011" name="Stand. Genomic Sci.">
        <title>Complete genome sequence of Weeksella virosa type strain (9751).</title>
        <authorList>
            <person name="Lang E."/>
            <person name="Teshima H."/>
            <person name="Lucas S."/>
            <person name="Lapidus A."/>
            <person name="Hammon N."/>
            <person name="Deshpande S."/>
            <person name="Nolan M."/>
            <person name="Cheng J.F."/>
            <person name="Pitluck S."/>
            <person name="Liolios K."/>
            <person name="Pagani I."/>
            <person name="Mikhailova N."/>
            <person name="Ivanova N."/>
            <person name="Mavromatis K."/>
            <person name="Pati A."/>
            <person name="Tapia R."/>
            <person name="Han C."/>
            <person name="Goodwin L."/>
            <person name="Chen A."/>
            <person name="Palaniappan K."/>
            <person name="Land M."/>
            <person name="Hauser L."/>
            <person name="Chang Y.J."/>
            <person name="Jeffries C.D."/>
            <person name="Brambilla E.M."/>
            <person name="Kopitz M."/>
            <person name="Rohde M."/>
            <person name="Goker M."/>
            <person name="Tindall B.J."/>
            <person name="Detter J.C."/>
            <person name="Woyke T."/>
            <person name="Bristow J."/>
            <person name="Eisen J.A."/>
            <person name="Markowitz V."/>
            <person name="Hugenholtz P."/>
            <person name="Klenk H.P."/>
            <person name="Kyrpides N.C."/>
        </authorList>
    </citation>
    <scope>NUCLEOTIDE SEQUENCE [LARGE SCALE GENOMIC DNA]</scope>
    <source>
        <strain evidence="7">ATCC 43766 / DSM 16922 / JCM 21250 / NBRC 16016 / NCTC 11634 / CL345/78</strain>
    </source>
</reference>
<evidence type="ECO:0000313" key="7">
    <source>
        <dbReference type="Proteomes" id="UP000008641"/>
    </source>
</evidence>
<dbReference type="PRINTS" id="PR01840">
    <property type="entry name" value="TATCFAMILY"/>
</dbReference>
<feature type="transmembrane region" description="Helical" evidence="5">
    <location>
        <begin position="96"/>
        <end position="117"/>
    </location>
</feature>
<keyword evidence="5" id="KW-0653">Protein transport</keyword>
<organism evidence="6 7">
    <name type="scientific">Weeksella virosa (strain ATCC 43766 / DSM 16922 / JCM 21250 / CCUG 30538 / CDC 9751 / IAM 14551 / NBRC 16016 / NCTC 11634 / CL345/78)</name>
    <dbReference type="NCBI Taxonomy" id="865938"/>
    <lineage>
        <taxon>Bacteria</taxon>
        <taxon>Pseudomonadati</taxon>
        <taxon>Bacteroidota</taxon>
        <taxon>Flavobacteriia</taxon>
        <taxon>Flavobacteriales</taxon>
        <taxon>Weeksellaceae</taxon>
        <taxon>Weeksella</taxon>
    </lineage>
</organism>
<feature type="transmembrane region" description="Helical" evidence="5">
    <location>
        <begin position="24"/>
        <end position="45"/>
    </location>
</feature>
<dbReference type="NCBIfam" id="TIGR00945">
    <property type="entry name" value="tatC"/>
    <property type="match status" value="1"/>
</dbReference>
<dbReference type="PANTHER" id="PTHR30371">
    <property type="entry name" value="SEC-INDEPENDENT PROTEIN TRANSLOCASE PROTEIN TATC"/>
    <property type="match status" value="1"/>
</dbReference>
<comment type="caution">
    <text evidence="5">Lacks conserved residue(s) required for the propagation of feature annotation.</text>
</comment>
<dbReference type="Pfam" id="PF00902">
    <property type="entry name" value="TatC"/>
    <property type="match status" value="1"/>
</dbReference>
<dbReference type="OrthoDB" id="9777044at2"/>
<accession>F0P006</accession>
<dbReference type="HOGENOM" id="CLU_031942_3_2_10"/>
<evidence type="ECO:0000256" key="2">
    <source>
        <dbReference type="ARBA" id="ARBA00022692"/>
    </source>
</evidence>
<keyword evidence="5" id="KW-0997">Cell inner membrane</keyword>
<evidence type="ECO:0000256" key="1">
    <source>
        <dbReference type="ARBA" id="ARBA00004141"/>
    </source>
</evidence>
<dbReference type="STRING" id="865938.Weevi_0636"/>
<keyword evidence="5" id="KW-1003">Cell membrane</keyword>
<dbReference type="GO" id="GO:0009977">
    <property type="term" value="F:proton motive force dependent protein transmembrane transporter activity"/>
    <property type="evidence" value="ECO:0007669"/>
    <property type="project" value="TreeGrafter"/>
</dbReference>
<keyword evidence="2 5" id="KW-0812">Transmembrane</keyword>
<dbReference type="InterPro" id="IPR002033">
    <property type="entry name" value="TatC"/>
</dbReference>
<dbReference type="eggNOG" id="COG0805">
    <property type="taxonomic scope" value="Bacteria"/>
</dbReference>
<dbReference type="GO" id="GO:0065002">
    <property type="term" value="P:intracellular protein transmembrane transport"/>
    <property type="evidence" value="ECO:0007669"/>
    <property type="project" value="TreeGrafter"/>
</dbReference>
<dbReference type="KEGG" id="wvi:Weevi_0636"/>
<comment type="subunit">
    <text evidence="5">Forms a complex with TatA.</text>
</comment>
<evidence type="ECO:0000256" key="3">
    <source>
        <dbReference type="ARBA" id="ARBA00022989"/>
    </source>
</evidence>
<comment type="subcellular location">
    <subcellularLocation>
        <location evidence="5">Cell inner membrane</location>
        <topology evidence="5">Multi-pass membrane protein</topology>
    </subcellularLocation>
    <subcellularLocation>
        <location evidence="1">Membrane</location>
        <topology evidence="1">Multi-pass membrane protein</topology>
    </subcellularLocation>
</comment>
<keyword evidence="5" id="KW-0813">Transport</keyword>
<feature type="transmembrane region" description="Helical" evidence="5">
    <location>
        <begin position="138"/>
        <end position="157"/>
    </location>
</feature>
<keyword evidence="3 5" id="KW-1133">Transmembrane helix</keyword>
<name>F0P006_WEEVC</name>
<dbReference type="RefSeq" id="WP_013597745.1">
    <property type="nucleotide sequence ID" value="NC_015144.1"/>
</dbReference>
<gene>
    <name evidence="5" type="primary">tatC</name>
    <name evidence="6" type="ordered locus">Weevi_0636</name>
</gene>
<dbReference type="GO" id="GO:0043953">
    <property type="term" value="P:protein transport by the Tat complex"/>
    <property type="evidence" value="ECO:0007669"/>
    <property type="project" value="UniProtKB-UniRule"/>
</dbReference>
<dbReference type="Proteomes" id="UP000008641">
    <property type="component" value="Chromosome"/>
</dbReference>
<evidence type="ECO:0000256" key="5">
    <source>
        <dbReference type="HAMAP-Rule" id="MF_00902"/>
    </source>
</evidence>
<proteinExistence type="inferred from homology"/>
<feature type="transmembrane region" description="Helical" evidence="5">
    <location>
        <begin position="224"/>
        <end position="254"/>
    </location>
</feature>
<sequence length="279" mass="31703">MTKKKQYTADMSFLAHVGELRGHLVRSCIALILASIFVAFFWDFIVNDIIMAPLKSNFATFRFFNYLGETSGIGKLYTSEFDISKDLTNLDPSGQITSQIMAILVCGLIVAIPYIIWEIWRFVKPGLNENERKSATSTVFAITLFFLSGILFSYYMLLPLSTQFLFSYDPFNVGNTWTLPKYISLFVQTLLSMGVIFLLPVFVYFFTSIGLLTPTFLKTYRKHAFVVVLVIAAAITPNDILSMIVASIPLWFLYELSVVVANNVYTKQLRKQEKSLTKN</sequence>
<dbReference type="HAMAP" id="MF_00902">
    <property type="entry name" value="TatC"/>
    <property type="match status" value="1"/>
</dbReference>
<dbReference type="EMBL" id="CP002455">
    <property type="protein sequence ID" value="ADX67353.1"/>
    <property type="molecule type" value="Genomic_DNA"/>
</dbReference>